<reference evidence="1 2" key="1">
    <citation type="submission" date="2020-02" db="EMBL/GenBank/DDBJ databases">
        <title>Draft genome sequence of Haematococcus lacustris strain NIES-144.</title>
        <authorList>
            <person name="Morimoto D."/>
            <person name="Nakagawa S."/>
            <person name="Yoshida T."/>
            <person name="Sawayama S."/>
        </authorList>
    </citation>
    <scope>NUCLEOTIDE SEQUENCE [LARGE SCALE GENOMIC DNA]</scope>
    <source>
        <strain evidence="1 2">NIES-144</strain>
    </source>
</reference>
<keyword evidence="2" id="KW-1185">Reference proteome</keyword>
<dbReference type="AlphaFoldDB" id="A0A699YL53"/>
<evidence type="ECO:0000313" key="1">
    <source>
        <dbReference type="EMBL" id="GFH10823.1"/>
    </source>
</evidence>
<name>A0A699YL53_HAELA</name>
<evidence type="ECO:0000313" key="2">
    <source>
        <dbReference type="Proteomes" id="UP000485058"/>
    </source>
</evidence>
<sequence length="66" mass="7234">MFGPITGDDRAVTFTTYCPVTAAWNSYFHLYQAATTATIHRCGGSVTPLSRLTGTLTNGLTYWLML</sequence>
<organism evidence="1 2">
    <name type="scientific">Haematococcus lacustris</name>
    <name type="common">Green alga</name>
    <name type="synonym">Haematococcus pluvialis</name>
    <dbReference type="NCBI Taxonomy" id="44745"/>
    <lineage>
        <taxon>Eukaryota</taxon>
        <taxon>Viridiplantae</taxon>
        <taxon>Chlorophyta</taxon>
        <taxon>core chlorophytes</taxon>
        <taxon>Chlorophyceae</taxon>
        <taxon>CS clade</taxon>
        <taxon>Chlamydomonadales</taxon>
        <taxon>Haematococcaceae</taxon>
        <taxon>Haematococcus</taxon>
    </lineage>
</organism>
<dbReference type="Proteomes" id="UP000485058">
    <property type="component" value="Unassembled WGS sequence"/>
</dbReference>
<comment type="caution">
    <text evidence="1">The sequence shown here is derived from an EMBL/GenBank/DDBJ whole genome shotgun (WGS) entry which is preliminary data.</text>
</comment>
<dbReference type="EMBL" id="BLLF01000350">
    <property type="protein sequence ID" value="GFH10823.1"/>
    <property type="molecule type" value="Genomic_DNA"/>
</dbReference>
<gene>
    <name evidence="1" type="ORF">HaLaN_06209</name>
</gene>
<accession>A0A699YL53</accession>
<protein>
    <submittedName>
        <fullName evidence="1">Uncharacterized protein</fullName>
    </submittedName>
</protein>
<proteinExistence type="predicted"/>